<protein>
    <submittedName>
        <fullName evidence="2">Uncharacterized protein</fullName>
    </submittedName>
</protein>
<sequence length="225" mass="24227">MPGGRSLGLGAAQGSWLHREQRCHPRCLAWMPLAWHCSAFPVPRPASPPDSLMLGIQRVAVGWEKGLMAHWEVTGLQSSREEYLLSTRSRGCGVLSFSWSFPALSRNTREMVHGTFVKPNFCLSEFPMLAGGHLLPPGLGQGPLESGHLGRRQGRSAHPLGSTGSQARFETKPGCRWRRAALEKWPRRGRGLDVVVMRGVPAEAGRGSAQGTVGGLQPPGAGVGL</sequence>
<comment type="caution">
    <text evidence="2">The sequence shown here is derived from an EMBL/GenBank/DDBJ whole genome shotgun (WGS) entry which is preliminary data.</text>
</comment>
<gene>
    <name evidence="2" type="ORF">HJG60_009691</name>
</gene>
<dbReference type="AlphaFoldDB" id="A0A834BCC8"/>
<evidence type="ECO:0000313" key="2">
    <source>
        <dbReference type="EMBL" id="KAF6125150.1"/>
    </source>
</evidence>
<proteinExistence type="predicted"/>
<feature type="region of interest" description="Disordered" evidence="1">
    <location>
        <begin position="204"/>
        <end position="225"/>
    </location>
</feature>
<dbReference type="EMBL" id="JABVXQ010000002">
    <property type="protein sequence ID" value="KAF6125150.1"/>
    <property type="molecule type" value="Genomic_DNA"/>
</dbReference>
<evidence type="ECO:0000313" key="3">
    <source>
        <dbReference type="Proteomes" id="UP000664940"/>
    </source>
</evidence>
<accession>A0A834BCC8</accession>
<organism evidence="2 3">
    <name type="scientific">Phyllostomus discolor</name>
    <name type="common">pale spear-nosed bat</name>
    <dbReference type="NCBI Taxonomy" id="89673"/>
    <lineage>
        <taxon>Eukaryota</taxon>
        <taxon>Metazoa</taxon>
        <taxon>Chordata</taxon>
        <taxon>Craniata</taxon>
        <taxon>Vertebrata</taxon>
        <taxon>Euteleostomi</taxon>
        <taxon>Mammalia</taxon>
        <taxon>Eutheria</taxon>
        <taxon>Laurasiatheria</taxon>
        <taxon>Chiroptera</taxon>
        <taxon>Yangochiroptera</taxon>
        <taxon>Phyllostomidae</taxon>
        <taxon>Phyllostominae</taxon>
        <taxon>Phyllostomus</taxon>
    </lineage>
</organism>
<name>A0A834BCC8_9CHIR</name>
<feature type="region of interest" description="Disordered" evidence="1">
    <location>
        <begin position="140"/>
        <end position="171"/>
    </location>
</feature>
<reference evidence="2 3" key="1">
    <citation type="journal article" date="2020" name="Nature">
        <title>Six reference-quality genomes reveal evolution of bat adaptations.</title>
        <authorList>
            <person name="Jebb D."/>
            <person name="Huang Z."/>
            <person name="Pippel M."/>
            <person name="Hughes G.M."/>
            <person name="Lavrichenko K."/>
            <person name="Devanna P."/>
            <person name="Winkler S."/>
            <person name="Jermiin L.S."/>
            <person name="Skirmuntt E.C."/>
            <person name="Katzourakis A."/>
            <person name="Burkitt-Gray L."/>
            <person name="Ray D.A."/>
            <person name="Sullivan K.A.M."/>
            <person name="Roscito J.G."/>
            <person name="Kirilenko B.M."/>
            <person name="Davalos L.M."/>
            <person name="Corthals A.P."/>
            <person name="Power M.L."/>
            <person name="Jones G."/>
            <person name="Ransome R.D."/>
            <person name="Dechmann D.K.N."/>
            <person name="Locatelli A.G."/>
            <person name="Puechmaille S.J."/>
            <person name="Fedrigo O."/>
            <person name="Jarvis E.D."/>
            <person name="Hiller M."/>
            <person name="Vernes S.C."/>
            <person name="Myers E.W."/>
            <person name="Teeling E.C."/>
        </authorList>
    </citation>
    <scope>NUCLEOTIDE SEQUENCE [LARGE SCALE GENOMIC DNA]</scope>
    <source>
        <strain evidence="2">Bat1K_MPI-CBG_1</strain>
    </source>
</reference>
<dbReference type="Proteomes" id="UP000664940">
    <property type="component" value="Unassembled WGS sequence"/>
</dbReference>
<evidence type="ECO:0000256" key="1">
    <source>
        <dbReference type="SAM" id="MobiDB-lite"/>
    </source>
</evidence>